<dbReference type="Pfam" id="PF17784">
    <property type="entry name" value="Sulfotransfer_4"/>
    <property type="match status" value="1"/>
</dbReference>
<evidence type="ECO:0000313" key="3">
    <source>
        <dbReference type="Proteomes" id="UP000766595"/>
    </source>
</evidence>
<comment type="caution">
    <text evidence="2">The sequence shown here is derived from an EMBL/GenBank/DDBJ whole genome shotgun (WGS) entry which is preliminary data.</text>
</comment>
<dbReference type="Gene3D" id="3.40.50.300">
    <property type="entry name" value="P-loop containing nucleotide triphosphate hydrolases"/>
    <property type="match status" value="1"/>
</dbReference>
<dbReference type="PANTHER" id="PTHR36978:SF4">
    <property type="entry name" value="P-LOOP CONTAINING NUCLEOSIDE TRIPHOSPHATE HYDROLASE PROTEIN"/>
    <property type="match status" value="1"/>
</dbReference>
<dbReference type="Proteomes" id="UP000766595">
    <property type="component" value="Unassembled WGS sequence"/>
</dbReference>
<evidence type="ECO:0008006" key="4">
    <source>
        <dbReference type="Google" id="ProtNLM"/>
    </source>
</evidence>
<organism evidence="2 3">
    <name type="scientific">Prosthecodimorpha staleyi</name>
    <dbReference type="NCBI Taxonomy" id="2840188"/>
    <lineage>
        <taxon>Bacteria</taxon>
        <taxon>Pseudomonadati</taxon>
        <taxon>Pseudomonadota</taxon>
        <taxon>Alphaproteobacteria</taxon>
        <taxon>Hyphomicrobiales</taxon>
        <taxon>Ancalomicrobiaceae</taxon>
        <taxon>Prosthecodimorpha</taxon>
    </lineage>
</organism>
<feature type="region of interest" description="Disordered" evidence="1">
    <location>
        <begin position="194"/>
        <end position="225"/>
    </location>
</feature>
<dbReference type="InterPro" id="IPR027417">
    <property type="entry name" value="P-loop_NTPase"/>
</dbReference>
<gene>
    <name evidence="2" type="ORF">KL771_15670</name>
</gene>
<evidence type="ECO:0000256" key="1">
    <source>
        <dbReference type="SAM" id="MobiDB-lite"/>
    </source>
</evidence>
<sequence>MRAMVVGFPKTGTTTITRALSTAGWRTAHWRINEGFVGILIQANIEAGRPAFAGLERYDAVTQADVCLPGRGLNFWPNLDLTVLDTIRRDYPDCLFILNTRDPAKTIASMRGWGRLHRRIMLAEVPGLPKGCGRSDAELERWIQAHYAAVRLRFGVDPRFVEFDIEDPAARDILAAATGLDLVWWGRANRTNLARQSTGGTQGSSGGSGSRIARKGKTSGVGPNRRPAMLRWLKRLMKRNKTVR</sequence>
<dbReference type="AlphaFoldDB" id="A0A947D7D2"/>
<accession>A0A947D7D2</accession>
<feature type="compositionally biased region" description="Gly residues" evidence="1">
    <location>
        <begin position="200"/>
        <end position="209"/>
    </location>
</feature>
<proteinExistence type="predicted"/>
<reference evidence="2 3" key="1">
    <citation type="submission" date="2021-06" db="EMBL/GenBank/DDBJ databases">
        <authorList>
            <person name="Grouzdev D.S."/>
            <person name="Koziaeva V."/>
        </authorList>
    </citation>
    <scope>NUCLEOTIDE SEQUENCE [LARGE SCALE GENOMIC DNA]</scope>
    <source>
        <strain evidence="2 3">22</strain>
    </source>
</reference>
<dbReference type="SUPFAM" id="SSF52540">
    <property type="entry name" value="P-loop containing nucleoside triphosphate hydrolases"/>
    <property type="match status" value="1"/>
</dbReference>
<keyword evidence="3" id="KW-1185">Reference proteome</keyword>
<dbReference type="PANTHER" id="PTHR36978">
    <property type="entry name" value="P-LOOP CONTAINING NUCLEOTIDE TRIPHOSPHATE HYDROLASE"/>
    <property type="match status" value="1"/>
</dbReference>
<name>A0A947D7D2_9HYPH</name>
<protein>
    <recommendedName>
        <fullName evidence="4">Sulfotransferase family protein</fullName>
    </recommendedName>
</protein>
<evidence type="ECO:0000313" key="2">
    <source>
        <dbReference type="EMBL" id="MBT9290906.1"/>
    </source>
</evidence>
<dbReference type="EMBL" id="JAHHZF010000007">
    <property type="protein sequence ID" value="MBT9290906.1"/>
    <property type="molecule type" value="Genomic_DNA"/>
</dbReference>
<dbReference type="InterPro" id="IPR040632">
    <property type="entry name" value="Sulfotransfer_4"/>
</dbReference>